<comment type="caution">
    <text evidence="2">The sequence shown here is derived from an EMBL/GenBank/DDBJ whole genome shotgun (WGS) entry which is preliminary data.</text>
</comment>
<dbReference type="PANTHER" id="PTHR39470">
    <property type="entry name" value="CHROMOSOME 10, WHOLE GENOME SHOTGUN SEQUENCE"/>
    <property type="match status" value="1"/>
</dbReference>
<name>A0AAD7QXW4_9ASCO</name>
<gene>
    <name evidence="2" type="ORF">POJ06DRAFT_241989</name>
</gene>
<evidence type="ECO:0000313" key="3">
    <source>
        <dbReference type="Proteomes" id="UP001217417"/>
    </source>
</evidence>
<proteinExistence type="predicted"/>
<organism evidence="2 3">
    <name type="scientific">Lipomyces tetrasporus</name>
    <dbReference type="NCBI Taxonomy" id="54092"/>
    <lineage>
        <taxon>Eukaryota</taxon>
        <taxon>Fungi</taxon>
        <taxon>Dikarya</taxon>
        <taxon>Ascomycota</taxon>
        <taxon>Saccharomycotina</taxon>
        <taxon>Lipomycetes</taxon>
        <taxon>Lipomycetales</taxon>
        <taxon>Lipomycetaceae</taxon>
        <taxon>Lipomyces</taxon>
    </lineage>
</organism>
<dbReference type="GeneID" id="80881342"/>
<dbReference type="AlphaFoldDB" id="A0AAD7QXW4"/>
<protein>
    <submittedName>
        <fullName evidence="2">Uncharacterized protein</fullName>
    </submittedName>
</protein>
<feature type="transmembrane region" description="Helical" evidence="1">
    <location>
        <begin position="182"/>
        <end position="202"/>
    </location>
</feature>
<dbReference type="RefSeq" id="XP_056046925.1">
    <property type="nucleotide sequence ID" value="XM_056186176.1"/>
</dbReference>
<keyword evidence="1" id="KW-0812">Transmembrane</keyword>
<feature type="transmembrane region" description="Helical" evidence="1">
    <location>
        <begin position="152"/>
        <end position="170"/>
    </location>
</feature>
<reference evidence="2" key="1">
    <citation type="submission" date="2023-03" db="EMBL/GenBank/DDBJ databases">
        <title>Near-Complete genome sequence of Lipomyces tetrasporous NRRL Y-64009, an oleaginous yeast capable of growing on lignocellulosic hydrolysates.</title>
        <authorList>
            <consortium name="Lawrence Berkeley National Laboratory"/>
            <person name="Jagtap S.S."/>
            <person name="Liu J.-J."/>
            <person name="Walukiewicz H.E."/>
            <person name="Pangilinan J."/>
            <person name="Lipzen A."/>
            <person name="Ahrendt S."/>
            <person name="Koriabine M."/>
            <person name="Cobaugh K."/>
            <person name="Salamov A."/>
            <person name="Yoshinaga Y."/>
            <person name="Ng V."/>
            <person name="Daum C."/>
            <person name="Grigoriev I.V."/>
            <person name="Slininger P.J."/>
            <person name="Dien B.S."/>
            <person name="Jin Y.-S."/>
            <person name="Rao C.V."/>
        </authorList>
    </citation>
    <scope>NUCLEOTIDE SEQUENCE</scope>
    <source>
        <strain evidence="2">NRRL Y-64009</strain>
    </source>
</reference>
<keyword evidence="1" id="KW-0472">Membrane</keyword>
<dbReference type="EMBL" id="JARPMG010000001">
    <property type="protein sequence ID" value="KAJ8103475.1"/>
    <property type="molecule type" value="Genomic_DNA"/>
</dbReference>
<accession>A0AAD7QXW4</accession>
<evidence type="ECO:0000256" key="1">
    <source>
        <dbReference type="SAM" id="Phobius"/>
    </source>
</evidence>
<dbReference type="Proteomes" id="UP001217417">
    <property type="component" value="Unassembled WGS sequence"/>
</dbReference>
<sequence length="363" mass="40686">MVNIAALQTLVTVLAPFLLPQIIGFIQRFRQGRQAGDDNQTRPVSLSGTYMTIIFVFFLAAICHLAHVAVFMARDPQSSFNNNIFQITGLPILTPTETVAAILARLGRDTEYTEFLLTKLASPKARAIYAAFGDAIAECSWCSIANDNSYRLYVLPTLLWPFFAQIGIIGGSTSVGKKLNGVRVPTTVVLVIGMVYVVWRLLKFDPSANINTRGRVMTQWLLDDLLKQRDEILATFDIVLAGITWLVGTNRWVLDDGAATFVSEHETITRNFLQLERRLDEVLQKERSAGLVRGTIINDDHLRSHQSRFWEDRANEEKKLLENEAVKAALNEARQVDGYDRLKDEAGRYSEAIIGVSKIKVKV</sequence>
<evidence type="ECO:0000313" key="2">
    <source>
        <dbReference type="EMBL" id="KAJ8103475.1"/>
    </source>
</evidence>
<feature type="transmembrane region" description="Helical" evidence="1">
    <location>
        <begin position="48"/>
        <end position="73"/>
    </location>
</feature>
<keyword evidence="3" id="KW-1185">Reference proteome</keyword>
<dbReference type="PANTHER" id="PTHR39470:SF1">
    <property type="entry name" value="CHORISMATE SYNTHASE PROTEIN"/>
    <property type="match status" value="1"/>
</dbReference>
<keyword evidence="1" id="KW-1133">Transmembrane helix</keyword>